<proteinExistence type="predicted"/>
<feature type="compositionally biased region" description="Pro residues" evidence="2">
    <location>
        <begin position="2095"/>
        <end position="2107"/>
    </location>
</feature>
<name>A0A0G4F614_9ALVE</name>
<feature type="compositionally biased region" description="Basic and acidic residues" evidence="2">
    <location>
        <begin position="2320"/>
        <end position="2390"/>
    </location>
</feature>
<feature type="region of interest" description="Disordered" evidence="2">
    <location>
        <begin position="2295"/>
        <end position="2468"/>
    </location>
</feature>
<dbReference type="Pfam" id="PF07699">
    <property type="entry name" value="Ephrin_rec_like"/>
    <property type="match status" value="1"/>
</dbReference>
<feature type="region of interest" description="Disordered" evidence="2">
    <location>
        <begin position="1898"/>
        <end position="2144"/>
    </location>
</feature>
<evidence type="ECO:0000259" key="4">
    <source>
        <dbReference type="PROSITE" id="PS01124"/>
    </source>
</evidence>
<feature type="region of interest" description="Disordered" evidence="2">
    <location>
        <begin position="1405"/>
        <end position="1445"/>
    </location>
</feature>
<gene>
    <name evidence="5" type="ORF">Cvel_15365</name>
</gene>
<feature type="compositionally biased region" description="Polar residues" evidence="2">
    <location>
        <begin position="2420"/>
        <end position="2449"/>
    </location>
</feature>
<dbReference type="GO" id="GO:0043565">
    <property type="term" value="F:sequence-specific DNA binding"/>
    <property type="evidence" value="ECO:0007669"/>
    <property type="project" value="InterPro"/>
</dbReference>
<feature type="compositionally biased region" description="Pro residues" evidence="2">
    <location>
        <begin position="2072"/>
        <end position="2081"/>
    </location>
</feature>
<keyword evidence="3" id="KW-0472">Membrane</keyword>
<feature type="region of interest" description="Disordered" evidence="2">
    <location>
        <begin position="2158"/>
        <end position="2201"/>
    </location>
</feature>
<dbReference type="EMBL" id="CDMZ01000147">
    <property type="protein sequence ID" value="CEM07817.1"/>
    <property type="molecule type" value="Genomic_DNA"/>
</dbReference>
<dbReference type="Gene3D" id="2.10.50.10">
    <property type="entry name" value="Tumor Necrosis Factor Receptor, subunit A, domain 2"/>
    <property type="match status" value="2"/>
</dbReference>
<feature type="transmembrane region" description="Helical" evidence="3">
    <location>
        <begin position="1186"/>
        <end position="1208"/>
    </location>
</feature>
<keyword evidence="3" id="KW-0812">Transmembrane</keyword>
<feature type="region of interest" description="Disordered" evidence="2">
    <location>
        <begin position="920"/>
        <end position="996"/>
    </location>
</feature>
<feature type="region of interest" description="Disordered" evidence="2">
    <location>
        <begin position="1015"/>
        <end position="1057"/>
    </location>
</feature>
<feature type="transmembrane region" description="Helical" evidence="3">
    <location>
        <begin position="846"/>
        <end position="864"/>
    </location>
</feature>
<feature type="compositionally biased region" description="Polar residues" evidence="2">
    <location>
        <begin position="2017"/>
        <end position="2029"/>
    </location>
</feature>
<feature type="compositionally biased region" description="Polar residues" evidence="2">
    <location>
        <begin position="2167"/>
        <end position="2180"/>
    </location>
</feature>
<accession>A0A0G4F614</accession>
<protein>
    <recommendedName>
        <fullName evidence="4">HTH araC/xylS-type domain-containing protein</fullName>
    </recommendedName>
</protein>
<dbReference type="SUPFAM" id="SSF53822">
    <property type="entry name" value="Periplasmic binding protein-like I"/>
    <property type="match status" value="1"/>
</dbReference>
<feature type="transmembrane region" description="Helical" evidence="3">
    <location>
        <begin position="1153"/>
        <end position="1174"/>
    </location>
</feature>
<feature type="transmembrane region" description="Helical" evidence="3">
    <location>
        <begin position="884"/>
        <end position="907"/>
    </location>
</feature>
<feature type="transmembrane region" description="Helical" evidence="3">
    <location>
        <begin position="1309"/>
        <end position="1334"/>
    </location>
</feature>
<dbReference type="PANTHER" id="PTHR46967:SF1">
    <property type="entry name" value="KERATIN-ASSOCIATED PROTEIN 16-1-LIKE"/>
    <property type="match status" value="1"/>
</dbReference>
<dbReference type="VEuPathDB" id="CryptoDB:Cvel_15365"/>
<dbReference type="Gene3D" id="3.40.50.2300">
    <property type="match status" value="2"/>
</dbReference>
<dbReference type="InterPro" id="IPR009030">
    <property type="entry name" value="Growth_fac_rcpt_cys_sf"/>
</dbReference>
<feature type="compositionally biased region" description="Pro residues" evidence="2">
    <location>
        <begin position="1797"/>
        <end position="1814"/>
    </location>
</feature>
<feature type="compositionally biased region" description="Basic residues" evidence="2">
    <location>
        <begin position="1413"/>
        <end position="1422"/>
    </location>
</feature>
<reference evidence="5" key="1">
    <citation type="submission" date="2014-11" db="EMBL/GenBank/DDBJ databases">
        <authorList>
            <person name="Otto D Thomas"/>
            <person name="Naeem Raeece"/>
        </authorList>
    </citation>
    <scope>NUCLEOTIDE SEQUENCE</scope>
</reference>
<keyword evidence="3" id="KW-1133">Transmembrane helix</keyword>
<dbReference type="Pfam" id="PF13458">
    <property type="entry name" value="Peripla_BP_6"/>
    <property type="match status" value="1"/>
</dbReference>
<feature type="domain" description="HTH araC/xylS-type" evidence="4">
    <location>
        <begin position="336"/>
        <end position="360"/>
    </location>
</feature>
<feature type="compositionally biased region" description="Low complexity" evidence="2">
    <location>
        <begin position="1842"/>
        <end position="1854"/>
    </location>
</feature>
<feature type="compositionally biased region" description="Polar residues" evidence="2">
    <location>
        <begin position="2055"/>
        <end position="2071"/>
    </location>
</feature>
<feature type="region of interest" description="Disordered" evidence="2">
    <location>
        <begin position="2262"/>
        <end position="2283"/>
    </location>
</feature>
<feature type="transmembrane region" description="Helical" evidence="3">
    <location>
        <begin position="1090"/>
        <end position="1110"/>
    </location>
</feature>
<sequence length="2468" mass="268408">MKSSVPMDLLFRLSMVFLSLSFLGGLMRTDAYLLPLHDTFYFSRTVTTPGSYPDFKIGFVCPLTGSRSTIGQKMYRGLLLWVDYVNNSEQKLVVNENNYYTVSPIYSDSTSDTTTAQTVTNTMIGTNKVNVVVSCAAEEVTNVATEASGSSIVSMHILGSSDSSLWSSSSNTFAFGASPPNLDTFHSLLTDAQTQGYSKLALLYASDKTSSTDLCTNAKEFAEWSLSMTTAATGTYTGTSYSTSTSASAISSLLQSAQSNSAEILLVCNSDDAAGADSVDIVNAMQTLGYDFKAVAFAYNTVSFPLTSSVSNSTAASAIAATRWDPLSRGSFDFVFGSSSGFVTAFKNMYGTDPDEYEAAAVGAMNALMFGLFKTTSWDTTTDESTRNFASNSALLVTSLGSMREASFYGTLAFGRDGVNNGRTYWHLQQYALDGTRTTVLPEEAAPSGISPSFPAISWEARTGQGCYPGTYFNGTSCVNCPAHQYSNSYGATACSDCPVGQEQASEGQTSCKECQKGFVKGSASGSACSSCGAGTFSQTTGAASCSSCPAGSYQPDVGATNCIPCPAGRAQSETGQSFCAQCADGFFASGEGSVSCFECPRGASCSNATEQVTPVATQGYYMILGLKADEFTVPNVTERRRRRRMDAIEARRMDSTEASIAGGEGVSYLFRCSRPDDCVGANQCIDGANSNSLLCRRCVSTSFRTSAITPCRACPPIWGVALQLLGCLLVMAFLVWLLTSLSRVLFLATGPTTLSAMSPFRDAQWVKPKWSLEHGRGWEEAGDGSGVDNDEGLYAYDFLLASQHPVLLPSLRVLVNWWEMTTVAMAVLAEVALQSTDAAVQVEAATRSFIYGFAEFLVLLNPFRTVFLLDCLIGDGSAYPPSFIYTVMATCVPAVIAAVCWAFLFVSWRKSAKSDRTEKLPKVRMVKQKGAGGALQKAPGAGSRRSPGHQRGRSAPAPAQKEEEIEEIPVYADPYTLTQLPPGPPPGSAQNMSRSMFSGHNTAQSLADRLKSNAAFQRDKADPRASQGGAEEDMPRLFSPPPLTQTQAGIRPSSPGTLMRRRSLVAAAAGDTNKTEADRHISGKTSRHFCAFCVVLFYLWHPSLVSYLFEVQQCEFLDAWRLRSFPAVICYENSVGEDGRRYDHFGIRAGSIVGLTLWGFLLPVSLGTVLYFWGQRREFRFSKDFLGVFSFFTVGYRAQTLGWEAWVMVRRAALLCMPVWLGISTRLNLYVLLSALFLVVHLIWRPHTLAFNRMAGFLEAVSLGSVFLTFLTARFIHVLFLNSDPVFHQTLALSPLERYAYQDATTKVFVAILCAVALGVQFYFGLMLLYTAVVCNDRSVAIRTNSKILKNKRVRAVVERTFPPNNLVFLNPDGSLDIHRLSAQERKFLSAVLGQMLQEAMDVSEKQGIKTKNQRRVRHSRRETSEQGGDLQSSGRLGGTWGGGMRKKKATNLAAVETLHWMMRPDFASDLEHEKKKREREDEETRFMQARRASLAAPPDILKGTLGVSGFDEKNREVLSQEQAVKARRTFYLEVVREAIEFAFEEKQRCFFALLSGTEFRDPSHFLTLTRWMKQRALKKRSFHFNDDDEADRNAAFVAANPWTVTSPFDAEYEKLRGSEEGTRLAERRVALRGKLTIGCTVEEIEFALRAQEPRLRHLLATLGILARGPEDMFPLHNTQPSRGGTRGFRSMTNLTESRRGLEKEKTRMLMESFSQFPPPEAVGLAGANRRGSMTKSIFEQTAGPLPDEGTEPDDNIQPVAATTAAARSMREVATPASSLPPEQADLDTFQGFPPTTHPPPDDPFPPAPPEAPGPNDSGAFFADEGERGAFQSVGMHERALSLSLSASGVSSLPYTREMSELSRTHSREEPPDGPAPPAPGVSVKYSIPEAHILSLSPSGSRKVSMLPVETRHHEEMGEETLPPGAVPLSEEKCPPLPCHFIRSDPKSRLPPIVEEGRVEALATETPLPVGGTRLLPPPGSSQSRLNVPRGKTINPSQRAAQKESAGPKRPPAAPLSSTVQQSQTSRIQHPRPRDRNASERLPSNEGPSKDRNANSLGSPTFMTPSQPRDTSPPLPPSRLPPSLLSGIHHNQPAAPPLIVKPPPPFRRVSAVETSPLALAEERAPKPPTTETAPAPAPPESEPTAFLIMRGASTQPLNCFPESRASVGSSEGTPNGNRKTTVRIVDKNSDARLSGDPPVFDVNGREPSGDWSLQEHFSATESWNLQHNRGVAPSVCGCCRARAGLSPTSCVLMPGQGRGGGSPVLNQGSQQNPAGGLQGGRKKTSFDLAYEPKRTTAAGHFRPVHESEEPPQGARSRPRREESVRGDSRRGDSVRGDSRRGDSVRGYSRREESLRGDSRRGDSVSGDSRRGDSVRSHSREDVIDSRGDRMSLLSHSSQQLPPPSRSREGQMLESRMTVGRSTRQSETGRGSVTATLTETSSYSQVTTSNERRLSSLRENAPPFTGFR</sequence>
<dbReference type="GO" id="GO:0003700">
    <property type="term" value="F:DNA-binding transcription factor activity"/>
    <property type="evidence" value="ECO:0007669"/>
    <property type="project" value="InterPro"/>
</dbReference>
<evidence type="ECO:0000256" key="3">
    <source>
        <dbReference type="SAM" id="Phobius"/>
    </source>
</evidence>
<evidence type="ECO:0000256" key="1">
    <source>
        <dbReference type="ARBA" id="ARBA00022729"/>
    </source>
</evidence>
<dbReference type="InterPro" id="IPR028082">
    <property type="entry name" value="Peripla_BP_I"/>
</dbReference>
<dbReference type="SMART" id="SM01411">
    <property type="entry name" value="Ephrin_rec_like"/>
    <property type="match status" value="3"/>
</dbReference>
<dbReference type="PANTHER" id="PTHR46967">
    <property type="entry name" value="INSULIN-LIKE GROWTH FACTOR BINDING PROTEIN,N-TERMINAL"/>
    <property type="match status" value="1"/>
</dbReference>
<dbReference type="SUPFAM" id="SSF57184">
    <property type="entry name" value="Growth factor receptor domain"/>
    <property type="match status" value="1"/>
</dbReference>
<feature type="region of interest" description="Disordered" evidence="2">
    <location>
        <begin position="1765"/>
        <end position="1885"/>
    </location>
</feature>
<feature type="transmembrane region" description="Helical" evidence="3">
    <location>
        <begin position="1228"/>
        <end position="1245"/>
    </location>
</feature>
<dbReference type="InterPro" id="IPR011641">
    <property type="entry name" value="Tyr-kin_ephrin_A/B_rcpt-like"/>
</dbReference>
<dbReference type="PROSITE" id="PS01124">
    <property type="entry name" value="HTH_ARAC_FAMILY_2"/>
    <property type="match status" value="1"/>
</dbReference>
<dbReference type="InterPro" id="IPR028081">
    <property type="entry name" value="Leu-bd"/>
</dbReference>
<feature type="compositionally biased region" description="Basic and acidic residues" evidence="2">
    <location>
        <begin position="1859"/>
        <end position="1872"/>
    </location>
</feature>
<keyword evidence="1" id="KW-0732">Signal</keyword>
<feature type="compositionally biased region" description="Polar residues" evidence="2">
    <location>
        <begin position="2265"/>
        <end position="2274"/>
    </location>
</feature>
<evidence type="ECO:0000256" key="2">
    <source>
        <dbReference type="SAM" id="MobiDB-lite"/>
    </source>
</evidence>
<evidence type="ECO:0000313" key="5">
    <source>
        <dbReference type="EMBL" id="CEM07817.1"/>
    </source>
</evidence>
<organism evidence="5">
    <name type="scientific">Chromera velia CCMP2878</name>
    <dbReference type="NCBI Taxonomy" id="1169474"/>
    <lineage>
        <taxon>Eukaryota</taxon>
        <taxon>Sar</taxon>
        <taxon>Alveolata</taxon>
        <taxon>Colpodellida</taxon>
        <taxon>Chromeraceae</taxon>
        <taxon>Chromera</taxon>
    </lineage>
</organism>
<dbReference type="InterPro" id="IPR018060">
    <property type="entry name" value="HTH_AraC"/>
</dbReference>
<feature type="transmembrane region" description="Helical" evidence="3">
    <location>
        <begin position="718"/>
        <end position="738"/>
    </location>
</feature>